<gene>
    <name evidence="11" type="ORF">HF878_05215</name>
</gene>
<dbReference type="PROSITE" id="PS51192">
    <property type="entry name" value="HELICASE_ATP_BIND_1"/>
    <property type="match status" value="1"/>
</dbReference>
<feature type="short sequence motif" description="Q motif" evidence="6">
    <location>
        <begin position="3"/>
        <end position="31"/>
    </location>
</feature>
<dbReference type="EC" id="3.6.4.13" evidence="1"/>
<protein>
    <recommendedName>
        <fullName evidence="1">RNA helicase</fullName>
        <ecNumber evidence="1">3.6.4.13</ecNumber>
    </recommendedName>
</protein>
<dbReference type="Pfam" id="PF00270">
    <property type="entry name" value="DEAD"/>
    <property type="match status" value="1"/>
</dbReference>
<keyword evidence="12" id="KW-1185">Reference proteome</keyword>
<feature type="domain" description="Helicase C-terminal" evidence="9">
    <location>
        <begin position="236"/>
        <end position="380"/>
    </location>
</feature>
<dbReference type="InterPro" id="IPR027417">
    <property type="entry name" value="P-loop_NTPase"/>
</dbReference>
<dbReference type="GO" id="GO:0016787">
    <property type="term" value="F:hydrolase activity"/>
    <property type="evidence" value="ECO:0007669"/>
    <property type="project" value="UniProtKB-KW"/>
</dbReference>
<dbReference type="InterPro" id="IPR011545">
    <property type="entry name" value="DEAD/DEAH_box_helicase_dom"/>
</dbReference>
<dbReference type="GO" id="GO:0003724">
    <property type="term" value="F:RNA helicase activity"/>
    <property type="evidence" value="ECO:0007669"/>
    <property type="project" value="UniProtKB-EC"/>
</dbReference>
<evidence type="ECO:0000313" key="11">
    <source>
        <dbReference type="EMBL" id="NMD98884.1"/>
    </source>
</evidence>
<feature type="domain" description="Helicase ATP-binding" evidence="7">
    <location>
        <begin position="34"/>
        <end position="210"/>
    </location>
</feature>
<dbReference type="PANTHER" id="PTHR47963">
    <property type="entry name" value="DEAD-BOX ATP-DEPENDENT RNA HELICASE 47, MITOCHONDRIAL"/>
    <property type="match status" value="1"/>
</dbReference>
<evidence type="ECO:0000256" key="6">
    <source>
        <dbReference type="PROSITE-ProRule" id="PRU00552"/>
    </source>
</evidence>
<reference evidence="11 12" key="1">
    <citation type="submission" date="2020-04" db="EMBL/GenBank/DDBJ databases">
        <authorList>
            <person name="Hitch T.C.A."/>
            <person name="Wylensek D."/>
            <person name="Clavel T."/>
        </authorList>
    </citation>
    <scope>NUCLEOTIDE SEQUENCE [LARGE SCALE GENOMIC DNA]</scope>
    <source>
        <strain evidence="11 12">PG-130-P53-12</strain>
    </source>
</reference>
<dbReference type="SMART" id="SM00487">
    <property type="entry name" value="DEXDc"/>
    <property type="match status" value="1"/>
</dbReference>
<evidence type="ECO:0000256" key="4">
    <source>
        <dbReference type="ARBA" id="ARBA00022806"/>
    </source>
</evidence>
<dbReference type="CDD" id="cd00268">
    <property type="entry name" value="DEADc"/>
    <property type="match status" value="1"/>
</dbReference>
<dbReference type="RefSeq" id="WP_170077418.1">
    <property type="nucleotide sequence ID" value="NZ_JABAFA010000013.1"/>
</dbReference>
<keyword evidence="3" id="KW-0378">Hydrolase</keyword>
<evidence type="ECO:0000259" key="8">
    <source>
        <dbReference type="PROSITE" id="PS51193"/>
    </source>
</evidence>
<dbReference type="SMART" id="SM00490">
    <property type="entry name" value="HELICc"/>
    <property type="match status" value="1"/>
</dbReference>
<dbReference type="GO" id="GO:0005524">
    <property type="term" value="F:ATP binding"/>
    <property type="evidence" value="ECO:0007669"/>
    <property type="project" value="UniProtKB-KW"/>
</dbReference>
<evidence type="ECO:0000256" key="5">
    <source>
        <dbReference type="ARBA" id="ARBA00022840"/>
    </source>
</evidence>
<evidence type="ECO:0000259" key="7">
    <source>
        <dbReference type="PROSITE" id="PS51192"/>
    </source>
</evidence>
<sequence>MEQTFTALGLPEALAAALRAQGILTPLPVQTAAVPRLLAGENLLVQAPTGTGKTLAYLLPILARLDAALPQVQVVVLAPTQELSMQIARTARELAQAAGIPVRVLGLIGGASIKRQLEKLKEKPQLVVGTTGRILELAQKGKLKLSGVRLLVLDEFDRLLDKQGGEETAAFVQRLRREAPEAPHYALFSATATKLACERAAFLGAPVRITIEGAAHVPSAIRHYAVMTPFREKAERVRRLTRRLGVRRGIVFLGRAFDAERTLAKLRYDGVRAEALVGTADKMARQKAIADFRRGRVTLLLATDVAARGLDLPEVDTVFNLDLPEDARTYLHRAGRTGRAGREGRVITLADYREAEKLTRLSRQLGFDFSPLKPQKQGRR</sequence>
<dbReference type="AlphaFoldDB" id="A0A848B9T2"/>
<evidence type="ECO:0000256" key="1">
    <source>
        <dbReference type="ARBA" id="ARBA00012552"/>
    </source>
</evidence>
<evidence type="ECO:0000259" key="10">
    <source>
        <dbReference type="PROSITE" id="PS51195"/>
    </source>
</evidence>
<dbReference type="CDD" id="cd18787">
    <property type="entry name" value="SF2_C_DEAD"/>
    <property type="match status" value="1"/>
</dbReference>
<evidence type="ECO:0000256" key="2">
    <source>
        <dbReference type="ARBA" id="ARBA00022741"/>
    </source>
</evidence>
<dbReference type="PROSITE" id="PS51193">
    <property type="entry name" value="HELICASE_ATP_BIND_2"/>
    <property type="match status" value="1"/>
</dbReference>
<keyword evidence="5" id="KW-0067">ATP-binding</keyword>
<evidence type="ECO:0000256" key="3">
    <source>
        <dbReference type="ARBA" id="ARBA00022801"/>
    </source>
</evidence>
<dbReference type="PROSITE" id="PS51195">
    <property type="entry name" value="Q_MOTIF"/>
    <property type="match status" value="1"/>
</dbReference>
<comment type="caution">
    <text evidence="11">The sequence shown here is derived from an EMBL/GenBank/DDBJ whole genome shotgun (WGS) entry which is preliminary data.</text>
</comment>
<keyword evidence="2" id="KW-0547">Nucleotide-binding</keyword>
<feature type="domain" description="DEAD-box RNA helicase Q" evidence="10">
    <location>
        <begin position="3"/>
        <end position="31"/>
    </location>
</feature>
<dbReference type="InterPro" id="IPR001650">
    <property type="entry name" value="Helicase_C-like"/>
</dbReference>
<dbReference type="PROSITE" id="PS51194">
    <property type="entry name" value="HELICASE_CTER"/>
    <property type="match status" value="1"/>
</dbReference>
<dbReference type="InterPro" id="IPR014014">
    <property type="entry name" value="RNA_helicase_DEAD_Q_motif"/>
</dbReference>
<dbReference type="InterPro" id="IPR050547">
    <property type="entry name" value="DEAD_box_RNA_helicases"/>
</dbReference>
<dbReference type="Gene3D" id="3.40.50.300">
    <property type="entry name" value="P-loop containing nucleotide triphosphate hydrolases"/>
    <property type="match status" value="2"/>
</dbReference>
<dbReference type="Pfam" id="PF00271">
    <property type="entry name" value="Helicase_C"/>
    <property type="match status" value="1"/>
</dbReference>
<proteinExistence type="predicted"/>
<dbReference type="PANTHER" id="PTHR47963:SF8">
    <property type="entry name" value="ATP-DEPENDENT RNA HELICASE DEAD"/>
    <property type="match status" value="1"/>
</dbReference>
<dbReference type="SUPFAM" id="SSF52540">
    <property type="entry name" value="P-loop containing nucleoside triphosphate hydrolases"/>
    <property type="match status" value="1"/>
</dbReference>
<dbReference type="GO" id="GO:0003723">
    <property type="term" value="F:RNA binding"/>
    <property type="evidence" value="ECO:0007669"/>
    <property type="project" value="TreeGrafter"/>
</dbReference>
<dbReference type="InterPro" id="IPR014013">
    <property type="entry name" value="Helic_SF1/SF2_ATP-bd_DinG/Rad3"/>
</dbReference>
<dbReference type="InterPro" id="IPR044742">
    <property type="entry name" value="DEAD/DEAH_RhlB"/>
</dbReference>
<dbReference type="EMBL" id="JABAFA010000013">
    <property type="protein sequence ID" value="NMD98884.1"/>
    <property type="molecule type" value="Genomic_DNA"/>
</dbReference>
<evidence type="ECO:0000313" key="12">
    <source>
        <dbReference type="Proteomes" id="UP000543804"/>
    </source>
</evidence>
<organism evidence="11 12">
    <name type="scientific">Selenomonas bovis</name>
    <dbReference type="NCBI Taxonomy" id="416586"/>
    <lineage>
        <taxon>Bacteria</taxon>
        <taxon>Bacillati</taxon>
        <taxon>Bacillota</taxon>
        <taxon>Negativicutes</taxon>
        <taxon>Selenomonadales</taxon>
        <taxon>Selenomonadaceae</taxon>
        <taxon>Selenomonas</taxon>
    </lineage>
</organism>
<accession>A0A848B9T2</accession>
<name>A0A848B9T2_9FIRM</name>
<feature type="domain" description="Helicase ATP-binding" evidence="8">
    <location>
        <begin position="1"/>
        <end position="266"/>
    </location>
</feature>
<keyword evidence="4 11" id="KW-0347">Helicase</keyword>
<dbReference type="InterPro" id="IPR014001">
    <property type="entry name" value="Helicase_ATP-bd"/>
</dbReference>
<evidence type="ECO:0000259" key="9">
    <source>
        <dbReference type="PROSITE" id="PS51194"/>
    </source>
</evidence>
<dbReference type="Proteomes" id="UP000543804">
    <property type="component" value="Unassembled WGS sequence"/>
</dbReference>